<sequence length="119" mass="12959">MNPTKRLPFHAKKIFAIAVTSLLLNGCVGVVVSVPDEEQRSHVPLTEQKTDSDLTTRAWCGVTLWAVVVPIPLKLPVCQLHVGQSLTSPFYACGPFMFLGGMSNGYEGHFLCGKFPKVS</sequence>
<comment type="caution">
    <text evidence="1">The sequence shown here is derived from an EMBL/GenBank/DDBJ whole genome shotgun (WGS) entry which is preliminary data.</text>
</comment>
<reference evidence="1 2" key="1">
    <citation type="submission" date="2019-12" db="EMBL/GenBank/DDBJ databases">
        <title>Endophytic bacteria associated with Panax ginseng seedlings.</title>
        <authorList>
            <person name="Park J.M."/>
            <person name="Shin R."/>
            <person name="Jo S.H."/>
        </authorList>
    </citation>
    <scope>NUCLEOTIDE SEQUENCE [LARGE SCALE GENOMIC DNA]</scope>
    <source>
        <strain evidence="1 2">PgKB32</strain>
    </source>
</reference>
<evidence type="ECO:0000313" key="1">
    <source>
        <dbReference type="EMBL" id="KAF2391726.1"/>
    </source>
</evidence>
<dbReference type="RefSeq" id="WP_239512085.1">
    <property type="nucleotide sequence ID" value="NZ_JAAAXX010000002.1"/>
</dbReference>
<organism evidence="1 2">
    <name type="scientific">Pseudomonas frederiksbergensis</name>
    <dbReference type="NCBI Taxonomy" id="104087"/>
    <lineage>
        <taxon>Bacteria</taxon>
        <taxon>Pseudomonadati</taxon>
        <taxon>Pseudomonadota</taxon>
        <taxon>Gammaproteobacteria</taxon>
        <taxon>Pseudomonadales</taxon>
        <taxon>Pseudomonadaceae</taxon>
        <taxon>Pseudomonas</taxon>
    </lineage>
</organism>
<accession>A0A6L5BSI0</accession>
<evidence type="ECO:0000313" key="2">
    <source>
        <dbReference type="Proteomes" id="UP000475265"/>
    </source>
</evidence>
<gene>
    <name evidence="1" type="ORF">FX983_06211</name>
</gene>
<proteinExistence type="predicted"/>
<name>A0A6L5BSI0_9PSED</name>
<dbReference type="AlphaFoldDB" id="A0A6L5BSI0"/>
<dbReference type="EMBL" id="JAAAXX010000002">
    <property type="protein sequence ID" value="KAF2391726.1"/>
    <property type="molecule type" value="Genomic_DNA"/>
</dbReference>
<dbReference type="Proteomes" id="UP000475265">
    <property type="component" value="Unassembled WGS sequence"/>
</dbReference>
<protein>
    <submittedName>
        <fullName evidence="1">Uncharacterized protein</fullName>
    </submittedName>
</protein>